<name>A0A834ZGI0_TETSI</name>
<keyword evidence="3" id="KW-0808">Transferase</keyword>
<dbReference type="Pfam" id="PF00201">
    <property type="entry name" value="UDPGT"/>
    <property type="match status" value="1"/>
</dbReference>
<dbReference type="Gene3D" id="3.40.50.2000">
    <property type="entry name" value="Glycogen Phosphorylase B"/>
    <property type="match status" value="2"/>
</dbReference>
<evidence type="ECO:0000256" key="3">
    <source>
        <dbReference type="ARBA" id="ARBA00022679"/>
    </source>
</evidence>
<dbReference type="FunFam" id="3.40.50.2000:FF:000088">
    <property type="entry name" value="Glycosyltransferase"/>
    <property type="match status" value="1"/>
</dbReference>
<evidence type="ECO:0000256" key="1">
    <source>
        <dbReference type="ARBA" id="ARBA00009995"/>
    </source>
</evidence>
<dbReference type="Proteomes" id="UP000655225">
    <property type="component" value="Unassembled WGS sequence"/>
</dbReference>
<dbReference type="FunFam" id="3.40.50.2000:FF:000037">
    <property type="entry name" value="Glycosyltransferase"/>
    <property type="match status" value="1"/>
</dbReference>
<gene>
    <name evidence="6" type="ORF">HHK36_009612</name>
</gene>
<dbReference type="InterPro" id="IPR058980">
    <property type="entry name" value="Glyco_transf_N"/>
</dbReference>
<feature type="signal peptide" evidence="4">
    <location>
        <begin position="1"/>
        <end position="18"/>
    </location>
</feature>
<accession>A0A834ZGI0</accession>
<feature type="chain" id="PRO_5032970345" description="Glycosyltransferase N-terminal domain-containing protein" evidence="4">
    <location>
        <begin position="19"/>
        <end position="471"/>
    </location>
</feature>
<dbReference type="PANTHER" id="PTHR48049">
    <property type="entry name" value="GLYCOSYLTRANSFERASE"/>
    <property type="match status" value="1"/>
</dbReference>
<comment type="similarity">
    <text evidence="1">Belongs to the UDP-glycosyltransferase family.</text>
</comment>
<feature type="domain" description="Glycosyltransferase N-terminal" evidence="5">
    <location>
        <begin position="8"/>
        <end position="108"/>
    </location>
</feature>
<dbReference type="CDD" id="cd03784">
    <property type="entry name" value="GT1_Gtf-like"/>
    <property type="match status" value="1"/>
</dbReference>
<reference evidence="6 7" key="1">
    <citation type="submission" date="2020-04" db="EMBL/GenBank/DDBJ databases">
        <title>Plant Genome Project.</title>
        <authorList>
            <person name="Zhang R.-G."/>
        </authorList>
    </citation>
    <scope>NUCLEOTIDE SEQUENCE [LARGE SCALE GENOMIC DNA]</scope>
    <source>
        <strain evidence="6">YNK0</strain>
        <tissue evidence="6">Leaf</tissue>
    </source>
</reference>
<dbReference type="EMBL" id="JABCRI010000006">
    <property type="protein sequence ID" value="KAF8404723.1"/>
    <property type="molecule type" value="Genomic_DNA"/>
</dbReference>
<evidence type="ECO:0000256" key="4">
    <source>
        <dbReference type="SAM" id="SignalP"/>
    </source>
</evidence>
<dbReference type="InterPro" id="IPR002213">
    <property type="entry name" value="UDP_glucos_trans"/>
</dbReference>
<dbReference type="OrthoDB" id="5835829at2759"/>
<dbReference type="AlphaFoldDB" id="A0A834ZGI0"/>
<keyword evidence="4" id="KW-0732">Signal</keyword>
<evidence type="ECO:0000313" key="7">
    <source>
        <dbReference type="Proteomes" id="UP000655225"/>
    </source>
</evidence>
<dbReference type="OMA" id="VFRYHEV"/>
<dbReference type="InterPro" id="IPR050481">
    <property type="entry name" value="UDP-glycosyltransf_plant"/>
</dbReference>
<dbReference type="SUPFAM" id="SSF53756">
    <property type="entry name" value="UDP-Glycosyltransferase/glycogen phosphorylase"/>
    <property type="match status" value="1"/>
</dbReference>
<comment type="caution">
    <text evidence="6">The sequence shown here is derived from an EMBL/GenBank/DDBJ whole genome shotgun (WGS) entry which is preliminary data.</text>
</comment>
<sequence length="471" mass="52757">MDNGGALHVVMFPWLAMGHLIPFLELSKRLAQKGHRVSFVSTPRNIKRLPQIPPHLSPLINFVSLPLPHVDTLPENAEATIDISTQKLESLKEAFDGLEAPLTAFLQNSNPNWIIYDYAAYWLPVVADKLGVPCVFFGVFNAAVLAFMGPPSVLLGEEKAWSTLEDLTVAPKWIPFPSSVVMRLHELLKIVKGIGEKKSNMPETHRFGLSIRGSDFVALRSCVEFEPEWINLLHDLYKKTVIPIGLLPPLVQDVEEEGDSKWVLIKEWLDKQGRESIVYVALGSEATLSREELNELALGLEKSKLPFFWVLRKPAGSIEVESEMLPKGFEDRTSGRGIVYTGWAPQVRTLAHSSVGGFLTHCGWNSVIEGLGFGRALVLLPVMNDQGLNARFLEEKKVGLEIPRNERDGSFTSDSVAESVRVVMVEKEGEPFRTKAKEMKEVFGDRNRDDRYIDGFLRYLEEHRCPDGSSS</sequence>
<dbReference type="GO" id="GO:0035251">
    <property type="term" value="F:UDP-glucosyltransferase activity"/>
    <property type="evidence" value="ECO:0007669"/>
    <property type="project" value="InterPro"/>
</dbReference>
<organism evidence="6 7">
    <name type="scientific">Tetracentron sinense</name>
    <name type="common">Spur-leaf</name>
    <dbReference type="NCBI Taxonomy" id="13715"/>
    <lineage>
        <taxon>Eukaryota</taxon>
        <taxon>Viridiplantae</taxon>
        <taxon>Streptophyta</taxon>
        <taxon>Embryophyta</taxon>
        <taxon>Tracheophyta</taxon>
        <taxon>Spermatophyta</taxon>
        <taxon>Magnoliopsida</taxon>
        <taxon>Trochodendrales</taxon>
        <taxon>Trochodendraceae</taxon>
        <taxon>Tetracentron</taxon>
    </lineage>
</organism>
<evidence type="ECO:0000313" key="6">
    <source>
        <dbReference type="EMBL" id="KAF8404723.1"/>
    </source>
</evidence>
<keyword evidence="2" id="KW-0328">Glycosyltransferase</keyword>
<evidence type="ECO:0000256" key="2">
    <source>
        <dbReference type="ARBA" id="ARBA00022676"/>
    </source>
</evidence>
<evidence type="ECO:0000259" key="5">
    <source>
        <dbReference type="Pfam" id="PF26168"/>
    </source>
</evidence>
<protein>
    <recommendedName>
        <fullName evidence="5">Glycosyltransferase N-terminal domain-containing protein</fullName>
    </recommendedName>
</protein>
<keyword evidence="7" id="KW-1185">Reference proteome</keyword>
<proteinExistence type="inferred from homology"/>
<dbReference type="PANTHER" id="PTHR48049:SF138">
    <property type="entry name" value="UDP-GLYCOSYLTRANSFERASE 91C1"/>
    <property type="match status" value="1"/>
</dbReference>
<dbReference type="Pfam" id="PF26168">
    <property type="entry name" value="Glyco_transf_N"/>
    <property type="match status" value="1"/>
</dbReference>